<feature type="non-terminal residue" evidence="1">
    <location>
        <position position="81"/>
    </location>
</feature>
<evidence type="ECO:0000313" key="1">
    <source>
        <dbReference type="EMBL" id="CAF4892336.1"/>
    </source>
</evidence>
<reference evidence="1" key="1">
    <citation type="submission" date="2021-02" db="EMBL/GenBank/DDBJ databases">
        <authorList>
            <person name="Nowell W R."/>
        </authorList>
    </citation>
    <scope>NUCLEOTIDE SEQUENCE</scope>
</reference>
<protein>
    <submittedName>
        <fullName evidence="1">Uncharacterized protein</fullName>
    </submittedName>
</protein>
<sequence>FAFEISGGGGGWTNGGSLVGAEPSGGMRVSTCNAILEFNEVGGSSMFVDGTSIVGDEVVTIFVGTTFTNGGGITVFASVDG</sequence>
<dbReference type="AlphaFoldDB" id="A0A821UM64"/>
<feature type="non-terminal residue" evidence="1">
    <location>
        <position position="1"/>
    </location>
</feature>
<dbReference type="Proteomes" id="UP000663873">
    <property type="component" value="Unassembled WGS sequence"/>
</dbReference>
<dbReference type="EMBL" id="CAJOBP010073834">
    <property type="protein sequence ID" value="CAF4892336.1"/>
    <property type="molecule type" value="Genomic_DNA"/>
</dbReference>
<evidence type="ECO:0000313" key="2">
    <source>
        <dbReference type="Proteomes" id="UP000663873"/>
    </source>
</evidence>
<comment type="caution">
    <text evidence="1">The sequence shown here is derived from an EMBL/GenBank/DDBJ whole genome shotgun (WGS) entry which is preliminary data.</text>
</comment>
<keyword evidence="2" id="KW-1185">Reference proteome</keyword>
<accession>A0A821UM64</accession>
<gene>
    <name evidence="1" type="ORF">UJA718_LOCUS45146</name>
</gene>
<name>A0A821UM64_9BILA</name>
<proteinExistence type="predicted"/>
<organism evidence="1 2">
    <name type="scientific">Rotaria socialis</name>
    <dbReference type="NCBI Taxonomy" id="392032"/>
    <lineage>
        <taxon>Eukaryota</taxon>
        <taxon>Metazoa</taxon>
        <taxon>Spiralia</taxon>
        <taxon>Gnathifera</taxon>
        <taxon>Rotifera</taxon>
        <taxon>Eurotatoria</taxon>
        <taxon>Bdelloidea</taxon>
        <taxon>Philodinida</taxon>
        <taxon>Philodinidae</taxon>
        <taxon>Rotaria</taxon>
    </lineage>
</organism>